<feature type="compositionally biased region" description="Polar residues" evidence="3">
    <location>
        <begin position="1"/>
        <end position="17"/>
    </location>
</feature>
<organism evidence="4 5">
    <name type="scientific">Hansschlegelia zhihuaiae</name>
    <dbReference type="NCBI Taxonomy" id="405005"/>
    <lineage>
        <taxon>Bacteria</taxon>
        <taxon>Pseudomonadati</taxon>
        <taxon>Pseudomonadota</taxon>
        <taxon>Alphaproteobacteria</taxon>
        <taxon>Hyphomicrobiales</taxon>
        <taxon>Methylopilaceae</taxon>
        <taxon>Hansschlegelia</taxon>
    </lineage>
</organism>
<dbReference type="InterPro" id="IPR011049">
    <property type="entry name" value="Serralysin-like_metalloprot_C"/>
</dbReference>
<dbReference type="PRINTS" id="PR00313">
    <property type="entry name" value="CABNDNGRPT"/>
</dbReference>
<dbReference type="EMBL" id="RYFI01000007">
    <property type="protein sequence ID" value="RXF73695.1"/>
    <property type="molecule type" value="Genomic_DNA"/>
</dbReference>
<sequence>MANFTGTGSDDTITPDQVSAGVTRDPPNARPGQDSDFIAGGVGDDTLSGGGGNDGINGDADNDLIDGGSGADNLNGGDGNDTLIGGSENDNLAGGEGTDTYVFGRNWGADFVNPSAVTGRDVIEFLDTVDRDRVKFRIENDDLIITQGDNSIFINNQYALGTGSSTPVREVRFDTGPAIDVSKVDPDWLIRSGTNLGESLTGSIFKDTLDGKAGNDNLFGGEGNDTLTGGKDNDFLSGGNGNDTYLFAGGFGVDSVSEGFNGGRDVIEFLEGVDREDLSIFVQGSSLIIDRGDNRITLNSQFANGTGQNALFETIAFDADPDLNIKSVDKDWITRIGKSAAERFDGSIFKDTIDGAGGNDSIFSGDANDLITGGGGADQLGGGAGDDTYVFDLGFGIDSIFESFGQGRDTIQFGEGIRPADLDVRVEGTSLVIVRGSSQITVSGQYSNGTGQNVLVERMTFENGDVVSLGKPLDEWLDREGTRQNDSFGGSIFKDTISGGAGNDSIFGGSLGRDSLSGDAGDDTLSGGTEKDTVDGGGGNDSLFGGDDNDSLIGGDGLDTIRGDAGNDFMSGGAGADSIEGGDGRNTFDGGGGADTMTGGLERDTFVFREGDGSDVIFGFQAGRDLLQFLNFGNKFDTPGELFAAAEQKGDDVVVELVLGGDTAVKVTLIGVDLDDMSRDNFLV</sequence>
<dbReference type="AlphaFoldDB" id="A0A4Q0MJQ0"/>
<protein>
    <submittedName>
        <fullName evidence="4">Calcium-binding protein</fullName>
    </submittedName>
</protein>
<dbReference type="PANTHER" id="PTHR38340:SF1">
    <property type="entry name" value="S-LAYER PROTEIN"/>
    <property type="match status" value="1"/>
</dbReference>
<evidence type="ECO:0000256" key="3">
    <source>
        <dbReference type="SAM" id="MobiDB-lite"/>
    </source>
</evidence>
<dbReference type="Proteomes" id="UP000289708">
    <property type="component" value="Unassembled WGS sequence"/>
</dbReference>
<feature type="compositionally biased region" description="Low complexity" evidence="3">
    <location>
        <begin position="71"/>
        <end position="86"/>
    </location>
</feature>
<evidence type="ECO:0000313" key="4">
    <source>
        <dbReference type="EMBL" id="RXF73695.1"/>
    </source>
</evidence>
<feature type="region of interest" description="Disordered" evidence="3">
    <location>
        <begin position="573"/>
        <end position="595"/>
    </location>
</feature>
<evidence type="ECO:0000256" key="1">
    <source>
        <dbReference type="ARBA" id="ARBA00004613"/>
    </source>
</evidence>
<accession>A0A4Q0MJQ0</accession>
<dbReference type="PROSITE" id="PS00330">
    <property type="entry name" value="HEMOLYSIN_CALCIUM"/>
    <property type="match status" value="4"/>
</dbReference>
<comment type="caution">
    <text evidence="4">The sequence shown here is derived from an EMBL/GenBank/DDBJ whole genome shotgun (WGS) entry which is preliminary data.</text>
</comment>
<evidence type="ECO:0000256" key="2">
    <source>
        <dbReference type="ARBA" id="ARBA00022525"/>
    </source>
</evidence>
<proteinExistence type="predicted"/>
<dbReference type="InterPro" id="IPR018511">
    <property type="entry name" value="Hemolysin-typ_Ca-bd_CS"/>
</dbReference>
<comment type="subcellular location">
    <subcellularLocation>
        <location evidence="1">Secreted</location>
    </subcellularLocation>
</comment>
<dbReference type="Pfam" id="PF00353">
    <property type="entry name" value="HemolysinCabind"/>
    <property type="match status" value="6"/>
</dbReference>
<dbReference type="OrthoDB" id="223957at2"/>
<feature type="region of interest" description="Disordered" evidence="3">
    <location>
        <begin position="1"/>
        <end position="95"/>
    </location>
</feature>
<reference evidence="4 5" key="1">
    <citation type="submission" date="2018-12" db="EMBL/GenBank/DDBJ databases">
        <title>bacterium Hansschlegelia zhihuaiae S113.</title>
        <authorList>
            <person name="He J."/>
        </authorList>
    </citation>
    <scope>NUCLEOTIDE SEQUENCE [LARGE SCALE GENOMIC DNA]</scope>
    <source>
        <strain evidence="4 5">S 113</strain>
    </source>
</reference>
<dbReference type="SUPFAM" id="SSF51120">
    <property type="entry name" value="beta-Roll"/>
    <property type="match status" value="5"/>
</dbReference>
<dbReference type="GO" id="GO:0005576">
    <property type="term" value="C:extracellular region"/>
    <property type="evidence" value="ECO:0007669"/>
    <property type="project" value="UniProtKB-SubCell"/>
</dbReference>
<dbReference type="GO" id="GO:0005509">
    <property type="term" value="F:calcium ion binding"/>
    <property type="evidence" value="ECO:0007669"/>
    <property type="project" value="InterPro"/>
</dbReference>
<dbReference type="InterPro" id="IPR001343">
    <property type="entry name" value="Hemolysn_Ca-bd"/>
</dbReference>
<keyword evidence="5" id="KW-1185">Reference proteome</keyword>
<dbReference type="InterPro" id="IPR050557">
    <property type="entry name" value="RTX_toxin/Mannuronan_C5-epim"/>
</dbReference>
<name>A0A4Q0MJQ0_9HYPH</name>
<keyword evidence="2" id="KW-0964">Secreted</keyword>
<dbReference type="PANTHER" id="PTHR38340">
    <property type="entry name" value="S-LAYER PROTEIN"/>
    <property type="match status" value="1"/>
</dbReference>
<gene>
    <name evidence="4" type="ORF">EK403_08880</name>
</gene>
<dbReference type="RefSeq" id="WP_128777141.1">
    <property type="nucleotide sequence ID" value="NZ_RYFI01000007.1"/>
</dbReference>
<feature type="region of interest" description="Disordered" evidence="3">
    <location>
        <begin position="517"/>
        <end position="550"/>
    </location>
</feature>
<feature type="compositionally biased region" description="Gly residues" evidence="3">
    <location>
        <begin position="40"/>
        <end position="55"/>
    </location>
</feature>
<dbReference type="Gene3D" id="2.150.10.10">
    <property type="entry name" value="Serralysin-like metalloprotease, C-terminal"/>
    <property type="match status" value="3"/>
</dbReference>
<evidence type="ECO:0000313" key="5">
    <source>
        <dbReference type="Proteomes" id="UP000289708"/>
    </source>
</evidence>